<dbReference type="PANTHER" id="PTHR33480">
    <property type="entry name" value="SET DOMAIN-CONTAINING PROTEIN-RELATED"/>
    <property type="match status" value="1"/>
</dbReference>
<name>A0ABM5KB94_DIAVI</name>
<reference evidence="1" key="1">
    <citation type="submission" date="2025-05" db="UniProtKB">
        <authorList>
            <consortium name="EnsemblMetazoa"/>
        </authorList>
    </citation>
    <scope>IDENTIFICATION</scope>
</reference>
<sequence>MRQLGSLLIEIKKKIKVKSLQEVLDPIYFDIIVESTKQISKFDPRSETYGAPSLASNMGTLLKECLDVAYNMQLKTCAIETDAMKKLKAFKDLITSEWQYEISTIANSYLSQKKWNKPSLVPLAEDLTLLRSYLLTEAEKCRNTLNDNPEDLKAFKTLQEISYIQLLLLNRRRAGELQRITVKTYTTNINNTSSSEFDDCISESEKILIKSFKRVVIKGKRGRGVPVLFTDEMVKNTDILLKFRRYFIAESNIYLFASTTSSSSISGTKAMNKRVRIAGVKNAAALTSTKLRKHLATMSQVINLTEQDLEQLAIFMGHTSDIHKTYYRLPNDVYQMAKVSKLLLLNETGEASKFKGKRLDEININLDPVKDESNDEIEESHEIMSDMLTATKYDGQVKEKDNIINPIKVTQKKKRILEPWNNLQKEKALTYFRNHVQQEIAPKKNECLMLKEDNTELYSNKTWEKIKIFIVNSYNKK</sequence>
<keyword evidence="2" id="KW-1185">Reference proteome</keyword>
<dbReference type="GeneID" id="126885083"/>
<evidence type="ECO:0000313" key="1">
    <source>
        <dbReference type="EnsemblMetazoa" id="XP_050507463.1"/>
    </source>
</evidence>
<dbReference type="Proteomes" id="UP001652700">
    <property type="component" value="Unplaced"/>
</dbReference>
<protein>
    <recommendedName>
        <fullName evidence="3">Tyr recombinase domain-containing protein</fullName>
    </recommendedName>
</protein>
<evidence type="ECO:0008006" key="3">
    <source>
        <dbReference type="Google" id="ProtNLM"/>
    </source>
</evidence>
<evidence type="ECO:0000313" key="2">
    <source>
        <dbReference type="Proteomes" id="UP001652700"/>
    </source>
</evidence>
<proteinExistence type="predicted"/>
<dbReference type="EnsemblMetazoa" id="XM_050651506.1">
    <property type="protein sequence ID" value="XP_050507463.1"/>
    <property type="gene ID" value="LOC126885083"/>
</dbReference>
<organism evidence="1 2">
    <name type="scientific">Diabrotica virgifera virgifera</name>
    <name type="common">western corn rootworm</name>
    <dbReference type="NCBI Taxonomy" id="50390"/>
    <lineage>
        <taxon>Eukaryota</taxon>
        <taxon>Metazoa</taxon>
        <taxon>Ecdysozoa</taxon>
        <taxon>Arthropoda</taxon>
        <taxon>Hexapoda</taxon>
        <taxon>Insecta</taxon>
        <taxon>Pterygota</taxon>
        <taxon>Neoptera</taxon>
        <taxon>Endopterygota</taxon>
        <taxon>Coleoptera</taxon>
        <taxon>Polyphaga</taxon>
        <taxon>Cucujiformia</taxon>
        <taxon>Chrysomeloidea</taxon>
        <taxon>Chrysomelidae</taxon>
        <taxon>Galerucinae</taxon>
        <taxon>Diabroticina</taxon>
        <taxon>Diabroticites</taxon>
        <taxon>Diabrotica</taxon>
    </lineage>
</organism>
<dbReference type="RefSeq" id="XP_050507463.1">
    <property type="nucleotide sequence ID" value="XM_050651506.1"/>
</dbReference>
<accession>A0ABM5KB94</accession>
<dbReference type="PANTHER" id="PTHR33480:SF1">
    <property type="entry name" value="TYR RECOMBINASE DOMAIN-CONTAINING PROTEIN"/>
    <property type="match status" value="1"/>
</dbReference>